<evidence type="ECO:0000313" key="8">
    <source>
        <dbReference type="EMBL" id="ANB60135.1"/>
    </source>
</evidence>
<dbReference type="OrthoDB" id="9802228at2"/>
<dbReference type="PROSITE" id="PS01124">
    <property type="entry name" value="HTH_ARAC_FAMILY_2"/>
    <property type="match status" value="1"/>
</dbReference>
<organism evidence="8 9">
    <name type="scientific">Anoxybacteroides amylolyticum</name>
    <dbReference type="NCBI Taxonomy" id="294699"/>
    <lineage>
        <taxon>Bacteria</taxon>
        <taxon>Bacillati</taxon>
        <taxon>Bacillota</taxon>
        <taxon>Bacilli</taxon>
        <taxon>Bacillales</taxon>
        <taxon>Anoxybacillaceae</taxon>
        <taxon>Anoxybacteroides</taxon>
    </lineage>
</organism>
<evidence type="ECO:0000256" key="1">
    <source>
        <dbReference type="ARBA" id="ARBA00001947"/>
    </source>
</evidence>
<evidence type="ECO:0000256" key="2">
    <source>
        <dbReference type="ARBA" id="ARBA00022603"/>
    </source>
</evidence>
<dbReference type="GO" id="GO:0003700">
    <property type="term" value="F:DNA-binding transcription factor activity"/>
    <property type="evidence" value="ECO:0007669"/>
    <property type="project" value="InterPro"/>
</dbReference>
<dbReference type="PIRSF" id="PIRSF000408">
    <property type="entry name" value="Alkyltransferas_AdaA"/>
    <property type="match status" value="1"/>
</dbReference>
<dbReference type="PANTHER" id="PTHR43280:SF2">
    <property type="entry name" value="HTH-TYPE TRANSCRIPTIONAL REGULATOR EXSA"/>
    <property type="match status" value="1"/>
</dbReference>
<evidence type="ECO:0000256" key="5">
    <source>
        <dbReference type="ARBA" id="ARBA00023159"/>
    </source>
</evidence>
<dbReference type="RefSeq" id="WP_066324873.1">
    <property type="nucleotide sequence ID" value="NZ_CP015438.1"/>
</dbReference>
<evidence type="ECO:0000256" key="4">
    <source>
        <dbReference type="ARBA" id="ARBA00023125"/>
    </source>
</evidence>
<dbReference type="SUPFAM" id="SSF57884">
    <property type="entry name" value="Ada DNA repair protein, N-terminal domain (N-Ada 10)"/>
    <property type="match status" value="1"/>
</dbReference>
<feature type="domain" description="HTH araC/xylS-type" evidence="7">
    <location>
        <begin position="81"/>
        <end position="179"/>
    </location>
</feature>
<evidence type="ECO:0000256" key="6">
    <source>
        <dbReference type="ARBA" id="ARBA00023163"/>
    </source>
</evidence>
<dbReference type="GO" id="GO:0043565">
    <property type="term" value="F:sequence-specific DNA binding"/>
    <property type="evidence" value="ECO:0007669"/>
    <property type="project" value="InterPro"/>
</dbReference>
<dbReference type="EMBL" id="CP015438">
    <property type="protein sequence ID" value="ANB60135.1"/>
    <property type="molecule type" value="Genomic_DNA"/>
</dbReference>
<sequence length="183" mass="21333">MKEEFWHAIVACNKDYDGIFFYGVTTTRIFCRPSCRSKTPKRENVRIFYNSKEPLAEGFRPCKRCRPDLLHHATTKEMLVNKAKQYLSERFTETISLGQLAKELYASPFYLQKMFKAETGMSPRQFVLQQRVEVAKKRMVETNLPLIHIALEVGFKSSAHFSSVFRKMVGCTPTEYRSRANRS</sequence>
<proteinExistence type="predicted"/>
<dbReference type="AlphaFoldDB" id="A0A160F372"/>
<dbReference type="Proteomes" id="UP000076865">
    <property type="component" value="Chromosome"/>
</dbReference>
<dbReference type="InterPro" id="IPR018060">
    <property type="entry name" value="HTH_AraC"/>
</dbReference>
<dbReference type="InterPro" id="IPR004026">
    <property type="entry name" value="Ada_DNA_repair_Zn-bd"/>
</dbReference>
<gene>
    <name evidence="8" type="ORF">GFC30_2002</name>
</gene>
<dbReference type="GO" id="GO:0032259">
    <property type="term" value="P:methylation"/>
    <property type="evidence" value="ECO:0007669"/>
    <property type="project" value="UniProtKB-KW"/>
</dbReference>
<dbReference type="PANTHER" id="PTHR43280">
    <property type="entry name" value="ARAC-FAMILY TRANSCRIPTIONAL REGULATOR"/>
    <property type="match status" value="1"/>
</dbReference>
<dbReference type="InterPro" id="IPR020449">
    <property type="entry name" value="Tscrpt_reg_AraC-type_HTH"/>
</dbReference>
<dbReference type="Gene3D" id="1.10.10.60">
    <property type="entry name" value="Homeodomain-like"/>
    <property type="match status" value="2"/>
</dbReference>
<dbReference type="InterPro" id="IPR009057">
    <property type="entry name" value="Homeodomain-like_sf"/>
</dbReference>
<dbReference type="Pfam" id="PF12833">
    <property type="entry name" value="HTH_18"/>
    <property type="match status" value="1"/>
</dbReference>
<dbReference type="InterPro" id="IPR016220">
    <property type="entry name" value="Me-P-triester_DNA_alkyl-Trfase"/>
</dbReference>
<evidence type="ECO:0000256" key="3">
    <source>
        <dbReference type="ARBA" id="ARBA00023015"/>
    </source>
</evidence>
<keyword evidence="2" id="KW-0489">Methyltransferase</keyword>
<keyword evidence="6" id="KW-0804">Transcription</keyword>
<dbReference type="PATRIC" id="fig|294699.3.peg.2058"/>
<accession>A0A160F372</accession>
<dbReference type="SMART" id="SM00342">
    <property type="entry name" value="HTH_ARAC"/>
    <property type="match status" value="1"/>
</dbReference>
<keyword evidence="4" id="KW-0238">DNA-binding</keyword>
<dbReference type="GO" id="GO:0006281">
    <property type="term" value="P:DNA repair"/>
    <property type="evidence" value="ECO:0007669"/>
    <property type="project" value="InterPro"/>
</dbReference>
<dbReference type="Gene3D" id="3.40.10.10">
    <property type="entry name" value="DNA Methylphosphotriester Repair Domain"/>
    <property type="match status" value="1"/>
</dbReference>
<keyword evidence="5" id="KW-0010">Activator</keyword>
<keyword evidence="3" id="KW-0805">Transcription regulation</keyword>
<comment type="cofactor">
    <cofactor evidence="1">
        <name>Zn(2+)</name>
        <dbReference type="ChEBI" id="CHEBI:29105"/>
    </cofactor>
</comment>
<dbReference type="GO" id="GO:0008168">
    <property type="term" value="F:methyltransferase activity"/>
    <property type="evidence" value="ECO:0007669"/>
    <property type="project" value="UniProtKB-KW"/>
</dbReference>
<name>A0A160F372_9BACL</name>
<reference evidence="8 9" key="1">
    <citation type="journal article" date="2006" name="Syst. Appl. Microbiol.">
        <title>Anoxybacillus amylolyticus sp. nov., a thermophilic amylase producing bacterium isolated from Mount Rittmann (Antarctica).</title>
        <authorList>
            <person name="Poli A."/>
            <person name="Esposito E."/>
            <person name="Lama L."/>
            <person name="Orlando P."/>
            <person name="Nicolaus G."/>
            <person name="de Appolonia F."/>
            <person name="Gambacorta A."/>
            <person name="Nicolaus B."/>
        </authorList>
    </citation>
    <scope>NUCLEOTIDE SEQUENCE [LARGE SCALE GENOMIC DNA]</scope>
    <source>
        <strain evidence="8 9">DSM 15939</strain>
    </source>
</reference>
<evidence type="ECO:0000259" key="7">
    <source>
        <dbReference type="PROSITE" id="PS01124"/>
    </source>
</evidence>
<dbReference type="Pfam" id="PF02805">
    <property type="entry name" value="Ada_Zn_binding"/>
    <property type="match status" value="1"/>
</dbReference>
<dbReference type="InterPro" id="IPR035451">
    <property type="entry name" value="Ada-like_dom_sf"/>
</dbReference>
<dbReference type="PRINTS" id="PR00032">
    <property type="entry name" value="HTHARAC"/>
</dbReference>
<keyword evidence="9" id="KW-1185">Reference proteome</keyword>
<keyword evidence="2" id="KW-0808">Transferase</keyword>
<dbReference type="GO" id="GO:0008270">
    <property type="term" value="F:zinc ion binding"/>
    <property type="evidence" value="ECO:0007669"/>
    <property type="project" value="InterPro"/>
</dbReference>
<protein>
    <submittedName>
        <fullName evidence="8">Helix-turn-helix domain protein</fullName>
    </submittedName>
</protein>
<dbReference type="SUPFAM" id="SSF46689">
    <property type="entry name" value="Homeodomain-like"/>
    <property type="match status" value="2"/>
</dbReference>
<evidence type="ECO:0000313" key="9">
    <source>
        <dbReference type="Proteomes" id="UP000076865"/>
    </source>
</evidence>
<dbReference type="KEGG" id="aamy:GFC30_2002"/>